<dbReference type="CDD" id="cd05379">
    <property type="entry name" value="CAP_bacterial"/>
    <property type="match status" value="1"/>
</dbReference>
<evidence type="ECO:0000256" key="1">
    <source>
        <dbReference type="SAM" id="SignalP"/>
    </source>
</evidence>
<organism evidence="2 3">
    <name type="scientific">Nonomuraea solani</name>
    <dbReference type="NCBI Taxonomy" id="1144553"/>
    <lineage>
        <taxon>Bacteria</taxon>
        <taxon>Bacillati</taxon>
        <taxon>Actinomycetota</taxon>
        <taxon>Actinomycetes</taxon>
        <taxon>Streptosporangiales</taxon>
        <taxon>Streptosporangiaceae</taxon>
        <taxon>Nonomuraea</taxon>
    </lineage>
</organism>
<evidence type="ECO:0000313" key="3">
    <source>
        <dbReference type="Proteomes" id="UP000236732"/>
    </source>
</evidence>
<name>A0A1H6E5B4_9ACTN</name>
<feature type="chain" id="PRO_5038381755" evidence="1">
    <location>
        <begin position="25"/>
        <end position="239"/>
    </location>
</feature>
<dbReference type="InterPro" id="IPR035940">
    <property type="entry name" value="CAP_sf"/>
</dbReference>
<sequence length="239" mass="24852">MPFLSPRVATGALLAGLTGAVVLAQPAAAAAPLKGAGTCAGNDVVYQPKSAFPGTREGLAAFLRQQLAIEPAVLCLVNAERAALGRQPLKRYLSLGKKGPLTLGSAAARHAADAVRLRWWGQVTPGKNCRPTQGDPGRCDPHVNPQTGSTPLSRAQAVGYSSRCSSFAVAENTYAGWGASQVTPRAAVTWWMNSKPHREAILNPAFTEVYTKAALGSADPAAGSITPAVTYVQMFGRCG</sequence>
<keyword evidence="3" id="KW-1185">Reference proteome</keyword>
<dbReference type="EMBL" id="FNVT01000007">
    <property type="protein sequence ID" value="SEG92075.1"/>
    <property type="molecule type" value="Genomic_DNA"/>
</dbReference>
<proteinExistence type="predicted"/>
<feature type="signal peptide" evidence="1">
    <location>
        <begin position="1"/>
        <end position="24"/>
    </location>
</feature>
<evidence type="ECO:0000313" key="2">
    <source>
        <dbReference type="EMBL" id="SEG92075.1"/>
    </source>
</evidence>
<gene>
    <name evidence="2" type="ORF">SAMN05444920_107443</name>
</gene>
<dbReference type="SUPFAM" id="SSF55797">
    <property type="entry name" value="PR-1-like"/>
    <property type="match status" value="1"/>
</dbReference>
<keyword evidence="1" id="KW-0732">Signal</keyword>
<protein>
    <submittedName>
        <fullName evidence="2">Uncharacterized conserved protein YkwD, contains CAP (CSP/antigen 5/PR1) domain</fullName>
    </submittedName>
</protein>
<dbReference type="Gene3D" id="3.40.33.10">
    <property type="entry name" value="CAP"/>
    <property type="match status" value="1"/>
</dbReference>
<reference evidence="2 3" key="1">
    <citation type="submission" date="2016-10" db="EMBL/GenBank/DDBJ databases">
        <authorList>
            <person name="de Groot N.N."/>
        </authorList>
    </citation>
    <scope>NUCLEOTIDE SEQUENCE [LARGE SCALE GENOMIC DNA]</scope>
    <source>
        <strain evidence="2 3">CGMCC 4.7037</strain>
    </source>
</reference>
<dbReference type="Proteomes" id="UP000236732">
    <property type="component" value="Unassembled WGS sequence"/>
</dbReference>
<accession>A0A1H6E5B4</accession>
<dbReference type="AlphaFoldDB" id="A0A1H6E5B4"/>